<evidence type="ECO:0000256" key="1">
    <source>
        <dbReference type="SAM" id="MobiDB-lite"/>
    </source>
</evidence>
<evidence type="ECO:0000259" key="2">
    <source>
        <dbReference type="Pfam" id="PF14214"/>
    </source>
</evidence>
<feature type="region of interest" description="Disordered" evidence="1">
    <location>
        <begin position="332"/>
        <end position="356"/>
    </location>
</feature>
<protein>
    <recommendedName>
        <fullName evidence="2">Helitron helicase-like domain-containing protein</fullName>
    </recommendedName>
</protein>
<reference evidence="3" key="1">
    <citation type="submission" date="2023-03" db="EMBL/GenBank/DDBJ databases">
        <title>Massive genome expansion in bonnet fungi (Mycena s.s.) driven by repeated elements and novel gene families across ecological guilds.</title>
        <authorList>
            <consortium name="Lawrence Berkeley National Laboratory"/>
            <person name="Harder C.B."/>
            <person name="Miyauchi S."/>
            <person name="Viragh M."/>
            <person name="Kuo A."/>
            <person name="Thoen E."/>
            <person name="Andreopoulos B."/>
            <person name="Lu D."/>
            <person name="Skrede I."/>
            <person name="Drula E."/>
            <person name="Henrissat B."/>
            <person name="Morin E."/>
            <person name="Kohler A."/>
            <person name="Barry K."/>
            <person name="LaButti K."/>
            <person name="Morin E."/>
            <person name="Salamov A."/>
            <person name="Lipzen A."/>
            <person name="Mereny Z."/>
            <person name="Hegedus B."/>
            <person name="Baldrian P."/>
            <person name="Stursova M."/>
            <person name="Weitz H."/>
            <person name="Taylor A."/>
            <person name="Grigoriev I.V."/>
            <person name="Nagy L.G."/>
            <person name="Martin F."/>
            <person name="Kauserud H."/>
        </authorList>
    </citation>
    <scope>NUCLEOTIDE SEQUENCE</scope>
    <source>
        <strain evidence="3">CBHHK188m</strain>
    </source>
</reference>
<name>A0AAD7K4N0_9AGAR</name>
<dbReference type="EMBL" id="JARJLG010000012">
    <property type="protein sequence ID" value="KAJ7776559.1"/>
    <property type="molecule type" value="Genomic_DNA"/>
</dbReference>
<dbReference type="Pfam" id="PF14214">
    <property type="entry name" value="Helitron_like_N"/>
    <property type="match status" value="1"/>
</dbReference>
<evidence type="ECO:0000313" key="3">
    <source>
        <dbReference type="EMBL" id="KAJ7776559.1"/>
    </source>
</evidence>
<feature type="domain" description="Helitron helicase-like" evidence="2">
    <location>
        <begin position="18"/>
        <end position="47"/>
    </location>
</feature>
<organism evidence="3 4">
    <name type="scientific">Mycena maculata</name>
    <dbReference type="NCBI Taxonomy" id="230809"/>
    <lineage>
        <taxon>Eukaryota</taxon>
        <taxon>Fungi</taxon>
        <taxon>Dikarya</taxon>
        <taxon>Basidiomycota</taxon>
        <taxon>Agaricomycotina</taxon>
        <taxon>Agaricomycetes</taxon>
        <taxon>Agaricomycetidae</taxon>
        <taxon>Agaricales</taxon>
        <taxon>Marasmiineae</taxon>
        <taxon>Mycenaceae</taxon>
        <taxon>Mycena</taxon>
    </lineage>
</organism>
<proteinExistence type="predicted"/>
<keyword evidence="4" id="KW-1185">Reference proteome</keyword>
<evidence type="ECO:0000313" key="4">
    <source>
        <dbReference type="Proteomes" id="UP001215280"/>
    </source>
</evidence>
<feature type="non-terminal residue" evidence="3">
    <location>
        <position position="380"/>
    </location>
</feature>
<dbReference type="InterPro" id="IPR025476">
    <property type="entry name" value="Helitron_helicase-like"/>
</dbReference>
<accession>A0AAD7K4N0</accession>
<sequence length="380" mass="42710">MKAFISALLGYDPDQKNLEGGILGVVKAYYGCVEAQGRGTLHCHMLIWVEGGLNPNEIKQRALSSDQSDSEFCKRLLAFLDDTISNAIPSEPQSKVEVPSNHHHPCSVHLNQTLSPERQQDLHNLVSKCQSHEHSKTCFKYWPGPPEPKTCRFDLHEDNFRAESSFNSETGEICLRCLDGLVNNFNATIIEAMRCNMDIKFIGSGASAKGILYYITDYITKSQLKTHVAFSMLELAVKKLGEHNPLQDELTVRAEKMLQKCAYAMISQQELSGQQVASYLMDFEDHFTSHSYRNLYWTAFEGFINRQLPSPEYESDTEYEPPFLNELLDDDQENEADGNDLPDEEQEIGVSIDGSGKLVPVGSQLADYHKRGSELDGVCV</sequence>
<dbReference type="Proteomes" id="UP001215280">
    <property type="component" value="Unassembled WGS sequence"/>
</dbReference>
<gene>
    <name evidence="3" type="ORF">DFH07DRAFT_691564</name>
</gene>
<comment type="caution">
    <text evidence="3">The sequence shown here is derived from an EMBL/GenBank/DDBJ whole genome shotgun (WGS) entry which is preliminary data.</text>
</comment>
<feature type="compositionally biased region" description="Acidic residues" evidence="1">
    <location>
        <begin position="332"/>
        <end position="347"/>
    </location>
</feature>
<dbReference type="AlphaFoldDB" id="A0AAD7K4N0"/>